<dbReference type="GO" id="GO:0016020">
    <property type="term" value="C:membrane"/>
    <property type="evidence" value="ECO:0007669"/>
    <property type="project" value="UniProtKB-SubCell"/>
</dbReference>
<reference evidence="7 8" key="1">
    <citation type="journal article" date="2014" name="Mol. Plant">
        <title>Chromosome Scale Genome Assembly and Transcriptome Profiling of Nannochloropsis gaditana in Nitrogen Depletion.</title>
        <authorList>
            <person name="Corteggiani Carpinelli E."/>
            <person name="Telatin A."/>
            <person name="Vitulo N."/>
            <person name="Forcato C."/>
            <person name="D'Angelo M."/>
            <person name="Schiavon R."/>
            <person name="Vezzi A."/>
            <person name="Giacometti G.M."/>
            <person name="Morosinotto T."/>
            <person name="Valle G."/>
        </authorList>
    </citation>
    <scope>NUCLEOTIDE SEQUENCE [LARGE SCALE GENOMIC DNA]</scope>
    <source>
        <strain evidence="7 8">B-31</strain>
    </source>
</reference>
<feature type="transmembrane region" description="Helical" evidence="6">
    <location>
        <begin position="326"/>
        <end position="343"/>
    </location>
</feature>
<evidence type="ECO:0000256" key="1">
    <source>
        <dbReference type="ARBA" id="ARBA00004370"/>
    </source>
</evidence>
<feature type="transmembrane region" description="Helical" evidence="6">
    <location>
        <begin position="127"/>
        <end position="146"/>
    </location>
</feature>
<dbReference type="EMBL" id="AZIL01000936">
    <property type="protein sequence ID" value="EWM25347.1"/>
    <property type="molecule type" value="Genomic_DNA"/>
</dbReference>
<comment type="caution">
    <text evidence="7">The sequence shown here is derived from an EMBL/GenBank/DDBJ whole genome shotgun (WGS) entry which is preliminary data.</text>
</comment>
<dbReference type="GO" id="GO:0016780">
    <property type="term" value="F:phosphotransferase activity, for other substituted phosphate groups"/>
    <property type="evidence" value="ECO:0007669"/>
    <property type="project" value="InterPro"/>
</dbReference>
<evidence type="ECO:0000256" key="4">
    <source>
        <dbReference type="ARBA" id="ARBA00023136"/>
    </source>
</evidence>
<dbReference type="InterPro" id="IPR043130">
    <property type="entry name" value="CDP-OH_PTrfase_TM_dom"/>
</dbReference>
<gene>
    <name evidence="7" type="ORF">Naga_100005g133</name>
</gene>
<dbReference type="PANTHER" id="PTHR10414">
    <property type="entry name" value="ETHANOLAMINEPHOSPHOTRANSFERASE"/>
    <property type="match status" value="1"/>
</dbReference>
<dbReference type="AlphaFoldDB" id="W7TGX3"/>
<protein>
    <submittedName>
        <fullName evidence="7">Diacylglycerol cholinephosphotransferase</fullName>
    </submittedName>
</protein>
<feature type="transmembrane region" description="Helical" evidence="6">
    <location>
        <begin position="55"/>
        <end position="77"/>
    </location>
</feature>
<evidence type="ECO:0000256" key="6">
    <source>
        <dbReference type="SAM" id="Phobius"/>
    </source>
</evidence>
<keyword evidence="4 6" id="KW-0472">Membrane</keyword>
<name>W7TGX3_9STRA</name>
<keyword evidence="6" id="KW-0812">Transmembrane</keyword>
<keyword evidence="6" id="KW-1133">Transmembrane helix</keyword>
<evidence type="ECO:0000256" key="2">
    <source>
        <dbReference type="ARBA" id="ARBA00010441"/>
    </source>
</evidence>
<organism evidence="7 8">
    <name type="scientific">Nannochloropsis gaditana</name>
    <dbReference type="NCBI Taxonomy" id="72520"/>
    <lineage>
        <taxon>Eukaryota</taxon>
        <taxon>Sar</taxon>
        <taxon>Stramenopiles</taxon>
        <taxon>Ochrophyta</taxon>
        <taxon>Eustigmatophyceae</taxon>
        <taxon>Eustigmatales</taxon>
        <taxon>Monodopsidaceae</taxon>
        <taxon>Nannochloropsis</taxon>
    </lineage>
</organism>
<accession>W7TGX3</accession>
<dbReference type="PIRSF" id="PIRSF015665">
    <property type="entry name" value="CHOPT"/>
    <property type="match status" value="1"/>
</dbReference>
<dbReference type="GO" id="GO:0008654">
    <property type="term" value="P:phospholipid biosynthetic process"/>
    <property type="evidence" value="ECO:0007669"/>
    <property type="project" value="InterPro"/>
</dbReference>
<proteinExistence type="inferred from homology"/>
<dbReference type="InterPro" id="IPR000462">
    <property type="entry name" value="CDP-OH_P_trans"/>
</dbReference>
<dbReference type="PROSITE" id="PS00379">
    <property type="entry name" value="CDP_ALCOHOL_P_TRANSF"/>
    <property type="match status" value="1"/>
</dbReference>
<sequence>MGVRKWILFDDKGAEALRQYKYVGVDNSLTYKYALSPLAEYVVQTCIPRWMAPNLITLLGLLFPLISLCIFACYSPHFRTEPPAWTFFFNAFALFAYQTLDNMDGKQARRTQSSNALGMVFDHGCDAINAGIGAINLLVVLGLMSSGMWEPFLVLSAVATPFLPFYVATWEEYYVGALILPVVNGPAEGVLLGVMFSLISGLCGSAWWGKEHASLLALDWLPVTRPGEAVGWFSLVSIVLTCLCQIGNVLLLQHRKGRSIVQPLLDLLPFAALAGGASLLIATEHELLIEAPLLTLGTIAAIFVEQVVSLMLAHMTHSLYVPYHRTLLPAFLLFVALVSLESWEALKGRALSAERLWTLWHAHFLVVFAYTALYLVLIVAELSRVLEVRPFRIKDRGGAPEGKATAVNGRMKMQ</sequence>
<dbReference type="PANTHER" id="PTHR10414:SF37">
    <property type="entry name" value="BB IN A BOXCAR, ISOFORM C"/>
    <property type="match status" value="1"/>
</dbReference>
<feature type="transmembrane region" description="Helical" evidence="6">
    <location>
        <begin position="264"/>
        <end position="282"/>
    </location>
</feature>
<feature type="transmembrane region" description="Helical" evidence="6">
    <location>
        <begin position="83"/>
        <end position="100"/>
    </location>
</feature>
<evidence type="ECO:0000313" key="8">
    <source>
        <dbReference type="Proteomes" id="UP000019335"/>
    </source>
</evidence>
<keyword evidence="3 5" id="KW-0808">Transferase</keyword>
<dbReference type="InterPro" id="IPR048254">
    <property type="entry name" value="CDP_ALCOHOL_P_TRANSF_CS"/>
</dbReference>
<evidence type="ECO:0000256" key="5">
    <source>
        <dbReference type="RuleBase" id="RU003750"/>
    </source>
</evidence>
<dbReference type="Pfam" id="PF01066">
    <property type="entry name" value="CDP-OH_P_transf"/>
    <property type="match status" value="1"/>
</dbReference>
<comment type="subcellular location">
    <subcellularLocation>
        <location evidence="1">Membrane</location>
    </subcellularLocation>
</comment>
<feature type="transmembrane region" description="Helical" evidence="6">
    <location>
        <begin position="190"/>
        <end position="209"/>
    </location>
</feature>
<dbReference type="OrthoDB" id="196717at2759"/>
<dbReference type="Proteomes" id="UP000019335">
    <property type="component" value="Chromosome 11"/>
</dbReference>
<evidence type="ECO:0000256" key="3">
    <source>
        <dbReference type="ARBA" id="ARBA00022679"/>
    </source>
</evidence>
<comment type="similarity">
    <text evidence="2 5">Belongs to the CDP-alcohol phosphatidyltransferase class-I family.</text>
</comment>
<keyword evidence="8" id="KW-1185">Reference proteome</keyword>
<dbReference type="Gene3D" id="1.20.120.1760">
    <property type="match status" value="1"/>
</dbReference>
<feature type="transmembrane region" description="Helical" evidence="6">
    <location>
        <begin position="229"/>
        <end position="252"/>
    </location>
</feature>
<evidence type="ECO:0000313" key="7">
    <source>
        <dbReference type="EMBL" id="EWM25347.1"/>
    </source>
</evidence>
<feature type="transmembrane region" description="Helical" evidence="6">
    <location>
        <begin position="294"/>
        <end position="314"/>
    </location>
</feature>
<dbReference type="InterPro" id="IPR014472">
    <property type="entry name" value="CHOPT"/>
</dbReference>
<feature type="transmembrane region" description="Helical" evidence="6">
    <location>
        <begin position="363"/>
        <end position="386"/>
    </location>
</feature>